<dbReference type="InterPro" id="IPR001647">
    <property type="entry name" value="HTH_TetR"/>
</dbReference>
<sequence length="217" mass="25434">MSEQESWHQHVRSQHRDELIQAGQQLFLQHNFPDIRVNDICKLAGISRVTFYKHFDDINEVVFEVQMRILTHMTDWLVAADQPERTGYERLKAILHSWVDYARQHGQELRFIVLFDLYYDGMQIKDELRQRYEQFVYEGQKSGFLLDPLQAGIADGTLFSQLDPHRTGALIFQTIMGVLQRLILSNHQNHFQPNALDEMDLPVITMLLHYVASPPEA</sequence>
<dbReference type="EMBL" id="JAVDQH010000011">
    <property type="protein sequence ID" value="MDR6245048.1"/>
    <property type="molecule type" value="Genomic_DNA"/>
</dbReference>
<accession>A0ABU1J3J4</accession>
<evidence type="ECO:0000259" key="3">
    <source>
        <dbReference type="PROSITE" id="PS50977"/>
    </source>
</evidence>
<dbReference type="PROSITE" id="PS50977">
    <property type="entry name" value="HTH_TETR_2"/>
    <property type="match status" value="1"/>
</dbReference>
<dbReference type="SUPFAM" id="SSF46689">
    <property type="entry name" value="Homeodomain-like"/>
    <property type="match status" value="1"/>
</dbReference>
<feature type="DNA-binding region" description="H-T-H motif" evidence="2">
    <location>
        <begin position="36"/>
        <end position="55"/>
    </location>
</feature>
<keyword evidence="1 2" id="KW-0238">DNA-binding</keyword>
<reference evidence="4 5" key="1">
    <citation type="submission" date="2023-07" db="EMBL/GenBank/DDBJ databases">
        <title>Genomic Encyclopedia of Type Strains, Phase IV (KMG-IV): sequencing the most valuable type-strain genomes for metagenomic binning, comparative biology and taxonomic classification.</title>
        <authorList>
            <person name="Goeker M."/>
        </authorList>
    </citation>
    <scope>NUCLEOTIDE SEQUENCE [LARGE SCALE GENOMIC DNA]</scope>
    <source>
        <strain evidence="4 5">DSM 22170</strain>
    </source>
</reference>
<name>A0ABU1J3J4_9BACL</name>
<comment type="caution">
    <text evidence="4">The sequence shown here is derived from an EMBL/GenBank/DDBJ whole genome shotgun (WGS) entry which is preliminary data.</text>
</comment>
<dbReference type="PANTHER" id="PTHR43479:SF11">
    <property type="entry name" value="ACREF_ENVCD OPERON REPRESSOR-RELATED"/>
    <property type="match status" value="1"/>
</dbReference>
<evidence type="ECO:0000313" key="5">
    <source>
        <dbReference type="Proteomes" id="UP001185028"/>
    </source>
</evidence>
<dbReference type="RefSeq" id="WP_188773456.1">
    <property type="nucleotide sequence ID" value="NZ_BMMB01000001.1"/>
</dbReference>
<dbReference type="Proteomes" id="UP001185028">
    <property type="component" value="Unassembled WGS sequence"/>
</dbReference>
<dbReference type="Pfam" id="PF00440">
    <property type="entry name" value="TetR_N"/>
    <property type="match status" value="1"/>
</dbReference>
<evidence type="ECO:0000256" key="2">
    <source>
        <dbReference type="PROSITE-ProRule" id="PRU00335"/>
    </source>
</evidence>
<keyword evidence="5" id="KW-1185">Reference proteome</keyword>
<dbReference type="PANTHER" id="PTHR43479">
    <property type="entry name" value="ACREF/ENVCD OPERON REPRESSOR-RELATED"/>
    <property type="match status" value="1"/>
</dbReference>
<protein>
    <submittedName>
        <fullName evidence="4">AcrR family transcriptional regulator</fullName>
    </submittedName>
</protein>
<dbReference type="InterPro" id="IPR050624">
    <property type="entry name" value="HTH-type_Tx_Regulator"/>
</dbReference>
<feature type="domain" description="HTH tetR-type" evidence="3">
    <location>
        <begin position="13"/>
        <end position="73"/>
    </location>
</feature>
<evidence type="ECO:0000256" key="1">
    <source>
        <dbReference type="ARBA" id="ARBA00023125"/>
    </source>
</evidence>
<dbReference type="Gene3D" id="1.10.357.10">
    <property type="entry name" value="Tetracycline Repressor, domain 2"/>
    <property type="match status" value="1"/>
</dbReference>
<organism evidence="4 5">
    <name type="scientific">Paenibacillus hunanensis</name>
    <dbReference type="NCBI Taxonomy" id="539262"/>
    <lineage>
        <taxon>Bacteria</taxon>
        <taxon>Bacillati</taxon>
        <taxon>Bacillota</taxon>
        <taxon>Bacilli</taxon>
        <taxon>Bacillales</taxon>
        <taxon>Paenibacillaceae</taxon>
        <taxon>Paenibacillus</taxon>
    </lineage>
</organism>
<proteinExistence type="predicted"/>
<evidence type="ECO:0000313" key="4">
    <source>
        <dbReference type="EMBL" id="MDR6245048.1"/>
    </source>
</evidence>
<dbReference type="InterPro" id="IPR009057">
    <property type="entry name" value="Homeodomain-like_sf"/>
</dbReference>
<dbReference type="InterPro" id="IPR036271">
    <property type="entry name" value="Tet_transcr_reg_TetR-rel_C_sf"/>
</dbReference>
<dbReference type="SUPFAM" id="SSF48498">
    <property type="entry name" value="Tetracyclin repressor-like, C-terminal domain"/>
    <property type="match status" value="1"/>
</dbReference>
<gene>
    <name evidence="4" type="ORF">JOC58_002946</name>
</gene>